<evidence type="ECO:0000313" key="2">
    <source>
        <dbReference type="Proteomes" id="UP000516072"/>
    </source>
</evidence>
<evidence type="ECO:0000313" key="1">
    <source>
        <dbReference type="EMBL" id="CAB1276884.1"/>
    </source>
</evidence>
<protein>
    <submittedName>
        <fullName evidence="1">Uncharacterized protein</fullName>
    </submittedName>
</protein>
<dbReference type="Gene3D" id="3.40.50.1220">
    <property type="entry name" value="TPP-binding domain"/>
    <property type="match status" value="1"/>
</dbReference>
<dbReference type="Proteomes" id="UP000516072">
    <property type="component" value="Chromosome"/>
</dbReference>
<proteinExistence type="predicted"/>
<accession>A0A7G1QAY3</accession>
<dbReference type="InterPro" id="IPR029035">
    <property type="entry name" value="DHS-like_NAD/FAD-binding_dom"/>
</dbReference>
<sequence>MISLGNDLPKVPERLLLAHARGQALFIVGAGVSMSAGLPSFAELVIDVYAELDPLVHSIISAIHDNPEKNLDELVRHEGLTSQQIAEVNRFKQKNYDVVLGMLERRIDNALTMTSRVRTTITDVFRSKSTKPARIHKALMRLADRGGATAIVTTNFDLLLQAAAGQKQRLQTYSLGNTPRPSRSREFAGIFHIHGALDRDPERISDFIVTDQDFGEFYMHRRSVPDFIYDATRLFHIVLIGYSADDPPMRYLLNAIAADETRFDDVKERFSFVGTSERDRAVLAEDWKGRGITPILYDNDSQNKHQALLDLLERWAELSAVNGNRRKVDAEIKRIVKSARFTAAESDRDLFDHLIRRGSTDERARLSKLASKAKADMAWLDAIIAIVLEH</sequence>
<dbReference type="RefSeq" id="WP_197744079.1">
    <property type="nucleotide sequence ID" value="NZ_LR778175.1"/>
</dbReference>
<name>A0A7G1QAY3_9GAMM</name>
<dbReference type="KEGG" id="ntg:NSCAC_1393"/>
<keyword evidence="2" id="KW-1185">Reference proteome</keyword>
<reference evidence="1 2" key="1">
    <citation type="submission" date="2020-03" db="EMBL/GenBank/DDBJ databases">
        <authorList>
            <person name="Picone N."/>
        </authorList>
    </citation>
    <scope>NUCLEOTIDE SEQUENCE [LARGE SCALE GENOMIC DNA]</scope>
    <source>
        <strain evidence="1">NSCAC1</strain>
    </source>
</reference>
<dbReference type="AlphaFoldDB" id="A0A7G1QAY3"/>
<dbReference type="SUPFAM" id="SSF52467">
    <property type="entry name" value="DHS-like NAD/FAD-binding domain"/>
    <property type="match status" value="1"/>
</dbReference>
<organism evidence="1 2">
    <name type="scientific">Candidatus Nitrosacidococcus tergens</name>
    <dbReference type="NCBI Taxonomy" id="553981"/>
    <lineage>
        <taxon>Bacteria</taxon>
        <taxon>Pseudomonadati</taxon>
        <taxon>Pseudomonadota</taxon>
        <taxon>Gammaproteobacteria</taxon>
        <taxon>Chromatiales</taxon>
        <taxon>Chromatiaceae</taxon>
        <taxon>Candidatus Nitrosacidococcus</taxon>
    </lineage>
</organism>
<dbReference type="Pfam" id="PF13289">
    <property type="entry name" value="SIR2_2"/>
    <property type="match status" value="1"/>
</dbReference>
<gene>
    <name evidence="1" type="ORF">NSCAC_1393</name>
</gene>
<dbReference type="EMBL" id="LR778175">
    <property type="protein sequence ID" value="CAB1276884.1"/>
    <property type="molecule type" value="Genomic_DNA"/>
</dbReference>